<dbReference type="Gene3D" id="2.40.10.10">
    <property type="entry name" value="Trypsin-like serine proteases"/>
    <property type="match status" value="1"/>
</dbReference>
<dbReference type="GO" id="GO:0006508">
    <property type="term" value="P:proteolysis"/>
    <property type="evidence" value="ECO:0007669"/>
    <property type="project" value="InterPro"/>
</dbReference>
<dbReference type="PROSITE" id="PS50240">
    <property type="entry name" value="TRYPSIN_DOM"/>
    <property type="match status" value="1"/>
</dbReference>
<name>T1L3B2_TETUR</name>
<keyword evidence="1" id="KW-1015">Disulfide bond</keyword>
<feature type="domain" description="Peptidase S1" evidence="4">
    <location>
        <begin position="40"/>
        <end position="276"/>
    </location>
</feature>
<evidence type="ECO:0000256" key="1">
    <source>
        <dbReference type="ARBA" id="ARBA00023157"/>
    </source>
</evidence>
<evidence type="ECO:0000259" key="4">
    <source>
        <dbReference type="PROSITE" id="PS50240"/>
    </source>
</evidence>
<evidence type="ECO:0000256" key="2">
    <source>
        <dbReference type="ARBA" id="ARBA00024195"/>
    </source>
</evidence>
<comment type="similarity">
    <text evidence="2">Belongs to the peptidase S1 family. CLIP subfamily.</text>
</comment>
<dbReference type="FunFam" id="2.40.10.10:FF:000068">
    <property type="entry name" value="transmembrane protease serine 2"/>
    <property type="match status" value="1"/>
</dbReference>
<gene>
    <name evidence="5" type="primary">107369918</name>
</gene>
<evidence type="ECO:0000313" key="5">
    <source>
        <dbReference type="EnsemblMetazoa" id="tetur35g00900.1"/>
    </source>
</evidence>
<dbReference type="InterPro" id="IPR043504">
    <property type="entry name" value="Peptidase_S1_PA_chymotrypsin"/>
</dbReference>
<dbReference type="HOGENOM" id="CLU_006842_0_4_1"/>
<dbReference type="PRINTS" id="PR00722">
    <property type="entry name" value="CHYMOTRYPSIN"/>
</dbReference>
<keyword evidence="6" id="KW-1185">Reference proteome</keyword>
<dbReference type="InterPro" id="IPR051487">
    <property type="entry name" value="Ser/Thr_Proteases_Immune/Dev"/>
</dbReference>
<reference evidence="6" key="1">
    <citation type="submission" date="2011-08" db="EMBL/GenBank/DDBJ databases">
        <authorList>
            <person name="Rombauts S."/>
        </authorList>
    </citation>
    <scope>NUCLEOTIDE SEQUENCE</scope>
    <source>
        <strain evidence="6">London</strain>
    </source>
</reference>
<dbReference type="AlphaFoldDB" id="T1L3B2"/>
<dbReference type="eggNOG" id="KOG3627">
    <property type="taxonomic scope" value="Eukaryota"/>
</dbReference>
<dbReference type="SUPFAM" id="SSF50494">
    <property type="entry name" value="Trypsin-like serine proteases"/>
    <property type="match status" value="1"/>
</dbReference>
<feature type="chain" id="PRO_5004581399" description="Peptidase S1 domain-containing protein" evidence="3">
    <location>
        <begin position="19"/>
        <end position="276"/>
    </location>
</feature>
<dbReference type="EMBL" id="CAEY01001015">
    <property type="status" value="NOT_ANNOTATED_CDS"/>
    <property type="molecule type" value="Genomic_DNA"/>
</dbReference>
<dbReference type="EnsemblMetazoa" id="tetur35g00900.1">
    <property type="protein sequence ID" value="tetur35g00900.1"/>
    <property type="gene ID" value="tetur35g00900"/>
</dbReference>
<keyword evidence="3" id="KW-0732">Signal</keyword>
<dbReference type="GO" id="GO:0004252">
    <property type="term" value="F:serine-type endopeptidase activity"/>
    <property type="evidence" value="ECO:0007669"/>
    <property type="project" value="InterPro"/>
</dbReference>
<dbReference type="Pfam" id="PF00089">
    <property type="entry name" value="Trypsin"/>
    <property type="match status" value="1"/>
</dbReference>
<sequence>MTLFVSFLLLTLPIISNCLPLSHQESQSAFQSFDTELTDQVCGRNTIPRKVPFYASIEVDDSIFYYKKCSGVLIANRWVLTVAHCTFSSSGTVRVVLGDKWNNKTIGVEKIHIHPDFNQKKNNIALLLLKEKVQFSKSIQPICLPEPGEDKTFYGRHGTLAVWGKINRNERKLPPKHLITTMPIIKHYECGESYAKVWFSGFKKFALTESSICAGYPSDVKDVCFPGPGNPLMVNVDKHWVLAGISMNNIDCEKPVLPEIYLRVGFHLDWIKRTVH</sequence>
<dbReference type="OMA" id="NICSAGK"/>
<dbReference type="CDD" id="cd00190">
    <property type="entry name" value="Tryp_SPc"/>
    <property type="match status" value="1"/>
</dbReference>
<accession>T1L3B2</accession>
<proteinExistence type="inferred from homology"/>
<dbReference type="Proteomes" id="UP000015104">
    <property type="component" value="Unassembled WGS sequence"/>
</dbReference>
<dbReference type="InterPro" id="IPR001254">
    <property type="entry name" value="Trypsin_dom"/>
</dbReference>
<organism evidence="5 6">
    <name type="scientific">Tetranychus urticae</name>
    <name type="common">Two-spotted spider mite</name>
    <dbReference type="NCBI Taxonomy" id="32264"/>
    <lineage>
        <taxon>Eukaryota</taxon>
        <taxon>Metazoa</taxon>
        <taxon>Ecdysozoa</taxon>
        <taxon>Arthropoda</taxon>
        <taxon>Chelicerata</taxon>
        <taxon>Arachnida</taxon>
        <taxon>Acari</taxon>
        <taxon>Acariformes</taxon>
        <taxon>Trombidiformes</taxon>
        <taxon>Prostigmata</taxon>
        <taxon>Eleutherengona</taxon>
        <taxon>Raphignathae</taxon>
        <taxon>Tetranychoidea</taxon>
        <taxon>Tetranychidae</taxon>
        <taxon>Tetranychus</taxon>
    </lineage>
</organism>
<feature type="signal peptide" evidence="3">
    <location>
        <begin position="1"/>
        <end position="18"/>
    </location>
</feature>
<protein>
    <recommendedName>
        <fullName evidence="4">Peptidase S1 domain-containing protein</fullName>
    </recommendedName>
</protein>
<dbReference type="SMART" id="SM00020">
    <property type="entry name" value="Tryp_SPc"/>
    <property type="match status" value="1"/>
</dbReference>
<dbReference type="OrthoDB" id="6486418at2759"/>
<dbReference type="PANTHER" id="PTHR24256">
    <property type="entry name" value="TRYPTASE-RELATED"/>
    <property type="match status" value="1"/>
</dbReference>
<dbReference type="STRING" id="32264.T1L3B2"/>
<reference evidence="5" key="2">
    <citation type="submission" date="2015-06" db="UniProtKB">
        <authorList>
            <consortium name="EnsemblMetazoa"/>
        </authorList>
    </citation>
    <scope>IDENTIFICATION</scope>
</reference>
<dbReference type="InterPro" id="IPR001314">
    <property type="entry name" value="Peptidase_S1A"/>
</dbReference>
<evidence type="ECO:0000313" key="6">
    <source>
        <dbReference type="Proteomes" id="UP000015104"/>
    </source>
</evidence>
<dbReference type="InterPro" id="IPR009003">
    <property type="entry name" value="Peptidase_S1_PA"/>
</dbReference>
<evidence type="ECO:0000256" key="3">
    <source>
        <dbReference type="SAM" id="SignalP"/>
    </source>
</evidence>